<dbReference type="GO" id="GO:0005634">
    <property type="term" value="C:nucleus"/>
    <property type="evidence" value="ECO:0007669"/>
    <property type="project" value="TreeGrafter"/>
</dbReference>
<dbReference type="InterPro" id="IPR000719">
    <property type="entry name" value="Prot_kinase_dom"/>
</dbReference>
<feature type="signal peptide" evidence="8">
    <location>
        <begin position="1"/>
        <end position="17"/>
    </location>
</feature>
<keyword evidence="8" id="KW-0732">Signal</keyword>
<evidence type="ECO:0000313" key="10">
    <source>
        <dbReference type="EMBL" id="KDR78883.1"/>
    </source>
</evidence>
<dbReference type="AlphaFoldDB" id="A0A067TIU8"/>
<dbReference type="InterPro" id="IPR011009">
    <property type="entry name" value="Kinase-like_dom_sf"/>
</dbReference>
<dbReference type="PROSITE" id="PS00107">
    <property type="entry name" value="PROTEIN_KINASE_ATP"/>
    <property type="match status" value="1"/>
</dbReference>
<dbReference type="HOGENOM" id="CLU_000288_5_16_1"/>
<dbReference type="Proteomes" id="UP000027222">
    <property type="component" value="Unassembled WGS sequence"/>
</dbReference>
<accession>A0A067TIU8</accession>
<feature type="binding site" evidence="6">
    <location>
        <position position="251"/>
    </location>
    <ligand>
        <name>ATP</name>
        <dbReference type="ChEBI" id="CHEBI:30616"/>
    </ligand>
</feature>
<evidence type="ECO:0000256" key="8">
    <source>
        <dbReference type="SAM" id="SignalP"/>
    </source>
</evidence>
<dbReference type="CDD" id="cd14134">
    <property type="entry name" value="PKc_CLK"/>
    <property type="match status" value="1"/>
</dbReference>
<dbReference type="EMBL" id="KL142374">
    <property type="protein sequence ID" value="KDR78883.1"/>
    <property type="molecule type" value="Genomic_DNA"/>
</dbReference>
<dbReference type="InterPro" id="IPR051175">
    <property type="entry name" value="CLK_kinases"/>
</dbReference>
<dbReference type="PROSITE" id="PS50011">
    <property type="entry name" value="PROTEIN_KINASE_DOM"/>
    <property type="match status" value="1"/>
</dbReference>
<dbReference type="PANTHER" id="PTHR45646:SF11">
    <property type="entry name" value="SERINE_THREONINE-PROTEIN KINASE DOA"/>
    <property type="match status" value="1"/>
</dbReference>
<evidence type="ECO:0000313" key="11">
    <source>
        <dbReference type="Proteomes" id="UP000027222"/>
    </source>
</evidence>
<keyword evidence="1" id="KW-0723">Serine/threonine-protein kinase</keyword>
<feature type="region of interest" description="Disordered" evidence="7">
    <location>
        <begin position="137"/>
        <end position="178"/>
    </location>
</feature>
<dbReference type="InterPro" id="IPR017441">
    <property type="entry name" value="Protein_kinase_ATP_BS"/>
</dbReference>
<dbReference type="SUPFAM" id="SSF56112">
    <property type="entry name" value="Protein kinase-like (PK-like)"/>
    <property type="match status" value="1"/>
</dbReference>
<evidence type="ECO:0000259" key="9">
    <source>
        <dbReference type="PROSITE" id="PS50011"/>
    </source>
</evidence>
<organism evidence="10 11">
    <name type="scientific">Galerina marginata (strain CBS 339.88)</name>
    <dbReference type="NCBI Taxonomy" id="685588"/>
    <lineage>
        <taxon>Eukaryota</taxon>
        <taxon>Fungi</taxon>
        <taxon>Dikarya</taxon>
        <taxon>Basidiomycota</taxon>
        <taxon>Agaricomycotina</taxon>
        <taxon>Agaricomycetes</taxon>
        <taxon>Agaricomycetidae</taxon>
        <taxon>Agaricales</taxon>
        <taxon>Agaricineae</taxon>
        <taxon>Strophariaceae</taxon>
        <taxon>Galerina</taxon>
    </lineage>
</organism>
<evidence type="ECO:0000256" key="2">
    <source>
        <dbReference type="ARBA" id="ARBA00022679"/>
    </source>
</evidence>
<dbReference type="InterPro" id="IPR008271">
    <property type="entry name" value="Ser/Thr_kinase_AS"/>
</dbReference>
<protein>
    <recommendedName>
        <fullName evidence="9">Protein kinase domain-containing protein</fullName>
    </recommendedName>
</protein>
<keyword evidence="4" id="KW-0418">Kinase</keyword>
<reference evidence="11" key="1">
    <citation type="journal article" date="2014" name="Proc. Natl. Acad. Sci. U.S.A.">
        <title>Extensive sampling of basidiomycete genomes demonstrates inadequacy of the white-rot/brown-rot paradigm for wood decay fungi.</title>
        <authorList>
            <person name="Riley R."/>
            <person name="Salamov A.A."/>
            <person name="Brown D.W."/>
            <person name="Nagy L.G."/>
            <person name="Floudas D."/>
            <person name="Held B.W."/>
            <person name="Levasseur A."/>
            <person name="Lombard V."/>
            <person name="Morin E."/>
            <person name="Otillar R."/>
            <person name="Lindquist E.A."/>
            <person name="Sun H."/>
            <person name="LaButti K.M."/>
            <person name="Schmutz J."/>
            <person name="Jabbour D."/>
            <person name="Luo H."/>
            <person name="Baker S.E."/>
            <person name="Pisabarro A.G."/>
            <person name="Walton J.D."/>
            <person name="Blanchette R.A."/>
            <person name="Henrissat B."/>
            <person name="Martin F."/>
            <person name="Cullen D."/>
            <person name="Hibbett D.S."/>
            <person name="Grigoriev I.V."/>
        </authorList>
    </citation>
    <scope>NUCLEOTIDE SEQUENCE [LARGE SCALE GENOMIC DNA]</scope>
    <source>
        <strain evidence="11">CBS 339.88</strain>
    </source>
</reference>
<keyword evidence="11" id="KW-1185">Reference proteome</keyword>
<name>A0A067TIU8_GALM3</name>
<dbReference type="GO" id="GO:0005524">
    <property type="term" value="F:ATP binding"/>
    <property type="evidence" value="ECO:0007669"/>
    <property type="project" value="UniProtKB-UniRule"/>
</dbReference>
<keyword evidence="3 6" id="KW-0547">Nucleotide-binding</keyword>
<dbReference type="SMART" id="SM00220">
    <property type="entry name" value="S_TKc"/>
    <property type="match status" value="1"/>
</dbReference>
<dbReference type="GO" id="GO:0004674">
    <property type="term" value="F:protein serine/threonine kinase activity"/>
    <property type="evidence" value="ECO:0007669"/>
    <property type="project" value="UniProtKB-KW"/>
</dbReference>
<keyword evidence="5 6" id="KW-0067">ATP-binding</keyword>
<evidence type="ECO:0000256" key="5">
    <source>
        <dbReference type="ARBA" id="ARBA00022840"/>
    </source>
</evidence>
<dbReference type="STRING" id="685588.A0A067TIU8"/>
<evidence type="ECO:0000256" key="6">
    <source>
        <dbReference type="PROSITE-ProRule" id="PRU10141"/>
    </source>
</evidence>
<keyword evidence="2" id="KW-0808">Transferase</keyword>
<dbReference type="PANTHER" id="PTHR45646">
    <property type="entry name" value="SERINE/THREONINE-PROTEIN KINASE DOA-RELATED"/>
    <property type="match status" value="1"/>
</dbReference>
<gene>
    <name evidence="10" type="ORF">GALMADRAFT_209247</name>
</gene>
<evidence type="ECO:0000256" key="4">
    <source>
        <dbReference type="ARBA" id="ARBA00022777"/>
    </source>
</evidence>
<dbReference type="Pfam" id="PF00069">
    <property type="entry name" value="Pkinase"/>
    <property type="match status" value="1"/>
</dbReference>
<feature type="compositionally biased region" description="Polar residues" evidence="7">
    <location>
        <begin position="138"/>
        <end position="147"/>
    </location>
</feature>
<proteinExistence type="predicted"/>
<evidence type="ECO:0000256" key="7">
    <source>
        <dbReference type="SAM" id="MobiDB-lite"/>
    </source>
</evidence>
<dbReference type="OrthoDB" id="283111at2759"/>
<sequence length="544" mass="61260">MASPKTALSLRLWGVWGAVCVATQTMAAVHPLPILSQYARGGQTLNHINQAGPSGMPTPPLATRKRKRAHQYTVSYSEVQEVDSNGRLREVIVIDDTPPPPTISPSLTHNGAYSASYQPPTYAAPIRTRARAALEAQALSTSSSSVITAPPPKKRKREHNDEVRAPGKKPMTGSQQSQVLVTNSWESRSAAATDDTSKGPVSCDDKEGHYIIVPDDMINRRYRTVKLLGQGTFGKVVEAIDTENNTRVAIKIIRAIPKYRDASKIEVRVLQKLRERDPTNRNNCIHLLSWFDHRNHICLVSELLGMCVYDFIKENDFAPFPRHHIQKFARQLLGSVAFLHELRLIHTDLKPENILLVHNDYRTVHVTVPGKRNAPPKAKRILECTDIRLIDFGSATFEQEYHSSVVSTRHYRAPEIILGCILVEFFTGLALYQTHDNLEHLAMMEMVMGRMPERFARAGARSKPEFFKEGCRLDWPKPKATRQSKKDVRATRPLVDVIQGSTDNINKAFFDLVKKLLAFDPAQRITVREALQHPYFSLNIPPEI</sequence>
<dbReference type="PROSITE" id="PS00108">
    <property type="entry name" value="PROTEIN_KINASE_ST"/>
    <property type="match status" value="1"/>
</dbReference>
<feature type="domain" description="Protein kinase" evidence="9">
    <location>
        <begin position="222"/>
        <end position="536"/>
    </location>
</feature>
<evidence type="ECO:0000256" key="1">
    <source>
        <dbReference type="ARBA" id="ARBA00022527"/>
    </source>
</evidence>
<dbReference type="Gene3D" id="3.30.200.20">
    <property type="entry name" value="Phosphorylase Kinase, domain 1"/>
    <property type="match status" value="1"/>
</dbReference>
<dbReference type="Gene3D" id="1.10.510.10">
    <property type="entry name" value="Transferase(Phosphotransferase) domain 1"/>
    <property type="match status" value="1"/>
</dbReference>
<dbReference type="GO" id="GO:0043484">
    <property type="term" value="P:regulation of RNA splicing"/>
    <property type="evidence" value="ECO:0007669"/>
    <property type="project" value="TreeGrafter"/>
</dbReference>
<feature type="chain" id="PRO_5001649398" description="Protein kinase domain-containing protein" evidence="8">
    <location>
        <begin position="18"/>
        <end position="544"/>
    </location>
</feature>
<evidence type="ECO:0000256" key="3">
    <source>
        <dbReference type="ARBA" id="ARBA00022741"/>
    </source>
</evidence>